<organism evidence="2">
    <name type="scientific">marine sediment metagenome</name>
    <dbReference type="NCBI Taxonomy" id="412755"/>
    <lineage>
        <taxon>unclassified sequences</taxon>
        <taxon>metagenomes</taxon>
        <taxon>ecological metagenomes</taxon>
    </lineage>
</organism>
<feature type="domain" description="N-acetyltransferase" evidence="1">
    <location>
        <begin position="1"/>
        <end position="76"/>
    </location>
</feature>
<proteinExistence type="predicted"/>
<dbReference type="SUPFAM" id="SSF55729">
    <property type="entry name" value="Acyl-CoA N-acyltransferases (Nat)"/>
    <property type="match status" value="1"/>
</dbReference>
<dbReference type="AlphaFoldDB" id="X0V442"/>
<dbReference type="EMBL" id="BARS01028339">
    <property type="protein sequence ID" value="GAG07288.1"/>
    <property type="molecule type" value="Genomic_DNA"/>
</dbReference>
<protein>
    <recommendedName>
        <fullName evidence="1">N-acetyltransferase domain-containing protein</fullName>
    </recommendedName>
</protein>
<dbReference type="CDD" id="cd04301">
    <property type="entry name" value="NAT_SF"/>
    <property type="match status" value="1"/>
</dbReference>
<comment type="caution">
    <text evidence="2">The sequence shown here is derived from an EMBL/GenBank/DDBJ whole genome shotgun (WGS) entry which is preliminary data.</text>
</comment>
<reference evidence="2" key="1">
    <citation type="journal article" date="2014" name="Front. Microbiol.">
        <title>High frequency of phylogenetically diverse reductive dehalogenase-homologous genes in deep subseafloor sedimentary metagenomes.</title>
        <authorList>
            <person name="Kawai M."/>
            <person name="Futagami T."/>
            <person name="Toyoda A."/>
            <person name="Takaki Y."/>
            <person name="Nishi S."/>
            <person name="Hori S."/>
            <person name="Arai W."/>
            <person name="Tsubouchi T."/>
            <person name="Morono Y."/>
            <person name="Uchiyama I."/>
            <person name="Ito T."/>
            <person name="Fujiyama A."/>
            <person name="Inagaki F."/>
            <person name="Takami H."/>
        </authorList>
    </citation>
    <scope>NUCLEOTIDE SEQUENCE</scope>
    <source>
        <strain evidence="2">Expedition CK06-06</strain>
    </source>
</reference>
<sequence length="76" mass="9170">SLKLERMAVLKHYRRKGIGKEMLLFLDAVWKDKQVQQVIIHAQLEVVPFYKLYGFDEMGLPFREADIRHIKMRKRL</sequence>
<feature type="non-terminal residue" evidence="2">
    <location>
        <position position="1"/>
    </location>
</feature>
<gene>
    <name evidence="2" type="ORF">S01H1_44427</name>
</gene>
<dbReference type="PANTHER" id="PTHR13355">
    <property type="entry name" value="GLUCOSAMINE 6-PHOSPHATE N-ACETYLTRANSFERASE"/>
    <property type="match status" value="1"/>
</dbReference>
<dbReference type="InterPro" id="IPR039143">
    <property type="entry name" value="GNPNAT1-like"/>
</dbReference>
<evidence type="ECO:0000259" key="1">
    <source>
        <dbReference type="PROSITE" id="PS51186"/>
    </source>
</evidence>
<accession>X0V442</accession>
<dbReference type="InterPro" id="IPR016181">
    <property type="entry name" value="Acyl_CoA_acyltransferase"/>
</dbReference>
<dbReference type="Gene3D" id="3.40.630.30">
    <property type="match status" value="1"/>
</dbReference>
<name>X0V442_9ZZZZ</name>
<dbReference type="PROSITE" id="PS51186">
    <property type="entry name" value="GNAT"/>
    <property type="match status" value="1"/>
</dbReference>
<dbReference type="InterPro" id="IPR000182">
    <property type="entry name" value="GNAT_dom"/>
</dbReference>
<dbReference type="GO" id="GO:0008080">
    <property type="term" value="F:N-acetyltransferase activity"/>
    <property type="evidence" value="ECO:0007669"/>
    <property type="project" value="TreeGrafter"/>
</dbReference>
<dbReference type="Pfam" id="PF13673">
    <property type="entry name" value="Acetyltransf_10"/>
    <property type="match status" value="1"/>
</dbReference>
<evidence type="ECO:0000313" key="2">
    <source>
        <dbReference type="EMBL" id="GAG07288.1"/>
    </source>
</evidence>